<dbReference type="STRING" id="1314782.A0A165W8Y4"/>
<dbReference type="PROSITE" id="PS50850">
    <property type="entry name" value="MFS"/>
    <property type="match status" value="1"/>
</dbReference>
<dbReference type="Pfam" id="PF07690">
    <property type="entry name" value="MFS_1"/>
    <property type="match status" value="1"/>
</dbReference>
<keyword evidence="2 5" id="KW-0812">Transmembrane</keyword>
<dbReference type="InterPro" id="IPR036259">
    <property type="entry name" value="MFS_trans_sf"/>
</dbReference>
<reference evidence="7 8" key="1">
    <citation type="journal article" date="2016" name="Mol. Biol. Evol.">
        <title>Comparative Genomics of Early-Diverging Mushroom-Forming Fungi Provides Insights into the Origins of Lignocellulose Decay Capabilities.</title>
        <authorList>
            <person name="Nagy L.G."/>
            <person name="Riley R."/>
            <person name="Tritt A."/>
            <person name="Adam C."/>
            <person name="Daum C."/>
            <person name="Floudas D."/>
            <person name="Sun H."/>
            <person name="Yadav J.S."/>
            <person name="Pangilinan J."/>
            <person name="Larsson K.H."/>
            <person name="Matsuura K."/>
            <person name="Barry K."/>
            <person name="Labutti K."/>
            <person name="Kuo R."/>
            <person name="Ohm R.A."/>
            <person name="Bhattacharya S.S."/>
            <person name="Shirouzu T."/>
            <person name="Yoshinaga Y."/>
            <person name="Martin F.M."/>
            <person name="Grigoriev I.V."/>
            <person name="Hibbett D.S."/>
        </authorList>
    </citation>
    <scope>NUCLEOTIDE SEQUENCE [LARGE SCALE GENOMIC DNA]</scope>
    <source>
        <strain evidence="7 8">HHB14362 ss-1</strain>
    </source>
</reference>
<feature type="transmembrane region" description="Helical" evidence="5">
    <location>
        <begin position="438"/>
        <end position="460"/>
    </location>
</feature>
<organism evidence="7 8">
    <name type="scientific">Neolentinus lepideus HHB14362 ss-1</name>
    <dbReference type="NCBI Taxonomy" id="1314782"/>
    <lineage>
        <taxon>Eukaryota</taxon>
        <taxon>Fungi</taxon>
        <taxon>Dikarya</taxon>
        <taxon>Basidiomycota</taxon>
        <taxon>Agaricomycotina</taxon>
        <taxon>Agaricomycetes</taxon>
        <taxon>Gloeophyllales</taxon>
        <taxon>Gloeophyllaceae</taxon>
        <taxon>Neolentinus</taxon>
    </lineage>
</organism>
<feature type="transmembrane region" description="Helical" evidence="5">
    <location>
        <begin position="137"/>
        <end position="155"/>
    </location>
</feature>
<dbReference type="Proteomes" id="UP000076761">
    <property type="component" value="Unassembled WGS sequence"/>
</dbReference>
<dbReference type="InterPro" id="IPR020846">
    <property type="entry name" value="MFS_dom"/>
</dbReference>
<keyword evidence="4 5" id="KW-0472">Membrane</keyword>
<protein>
    <submittedName>
        <fullName evidence="7">MFS general substrate transporter</fullName>
    </submittedName>
</protein>
<dbReference type="GO" id="GO:0005886">
    <property type="term" value="C:plasma membrane"/>
    <property type="evidence" value="ECO:0007669"/>
    <property type="project" value="TreeGrafter"/>
</dbReference>
<feature type="transmembrane region" description="Helical" evidence="5">
    <location>
        <begin position="368"/>
        <end position="386"/>
    </location>
</feature>
<feature type="domain" description="Major facilitator superfamily (MFS) profile" evidence="6">
    <location>
        <begin position="70"/>
        <end position="520"/>
    </location>
</feature>
<feature type="transmembrane region" description="Helical" evidence="5">
    <location>
        <begin position="472"/>
        <end position="489"/>
    </location>
</feature>
<evidence type="ECO:0000256" key="4">
    <source>
        <dbReference type="ARBA" id="ARBA00023136"/>
    </source>
</evidence>
<gene>
    <name evidence="7" type="ORF">NEOLEDRAFT_1054026</name>
</gene>
<feature type="transmembrane region" description="Helical" evidence="5">
    <location>
        <begin position="495"/>
        <end position="518"/>
    </location>
</feature>
<accession>A0A165W8Y4</accession>
<proteinExistence type="predicted"/>
<feature type="transmembrane region" description="Helical" evidence="5">
    <location>
        <begin position="407"/>
        <end position="426"/>
    </location>
</feature>
<dbReference type="EMBL" id="KV425551">
    <property type="protein sequence ID" value="KZT30849.1"/>
    <property type="molecule type" value="Genomic_DNA"/>
</dbReference>
<feature type="transmembrane region" description="Helical" evidence="5">
    <location>
        <begin position="74"/>
        <end position="97"/>
    </location>
</feature>
<evidence type="ECO:0000313" key="7">
    <source>
        <dbReference type="EMBL" id="KZT30849.1"/>
    </source>
</evidence>
<evidence type="ECO:0000259" key="6">
    <source>
        <dbReference type="PROSITE" id="PS50850"/>
    </source>
</evidence>
<dbReference type="InParanoid" id="A0A165W8Y4"/>
<feature type="transmembrane region" description="Helical" evidence="5">
    <location>
        <begin position="225"/>
        <end position="244"/>
    </location>
</feature>
<evidence type="ECO:0000256" key="3">
    <source>
        <dbReference type="ARBA" id="ARBA00022989"/>
    </source>
</evidence>
<dbReference type="GO" id="GO:0022857">
    <property type="term" value="F:transmembrane transporter activity"/>
    <property type="evidence" value="ECO:0007669"/>
    <property type="project" value="InterPro"/>
</dbReference>
<dbReference type="OrthoDB" id="5215911at2759"/>
<feature type="transmembrane region" description="Helical" evidence="5">
    <location>
        <begin position="326"/>
        <end position="348"/>
    </location>
</feature>
<name>A0A165W8Y4_9AGAM</name>
<comment type="subcellular location">
    <subcellularLocation>
        <location evidence="1">Membrane</location>
        <topology evidence="1">Multi-pass membrane protein</topology>
    </subcellularLocation>
</comment>
<dbReference type="FunCoup" id="A0A165W8Y4">
    <property type="interactions" value="28"/>
</dbReference>
<keyword evidence="3 5" id="KW-1133">Transmembrane helix</keyword>
<evidence type="ECO:0000313" key="8">
    <source>
        <dbReference type="Proteomes" id="UP000076761"/>
    </source>
</evidence>
<dbReference type="AlphaFoldDB" id="A0A165W8Y4"/>
<dbReference type="PANTHER" id="PTHR23502">
    <property type="entry name" value="MAJOR FACILITATOR SUPERFAMILY"/>
    <property type="match status" value="1"/>
</dbReference>
<feature type="transmembrane region" description="Helical" evidence="5">
    <location>
        <begin position="109"/>
        <end position="130"/>
    </location>
</feature>
<dbReference type="SUPFAM" id="SSF103473">
    <property type="entry name" value="MFS general substrate transporter"/>
    <property type="match status" value="1"/>
</dbReference>
<sequence>MGLGILEDRHLEHVPGTSVFSDDPNAAAQAAYEGIDLSLLKHGNGRNAHVVLVPQPSDDPNDPLNWPRWKKHMVSVSAVICGALGPLVSADLVNLAAEFEVSLQAISRALGSALTAALAIATVVWSGIAVKIGKRPVFLASSIIMLIGAVVSAYARTYGVLLGSRIIQGVGQSVLEFLVGASINDIYFTHERGIPVALWNLALLDGINITPPISGAVIQHLGWRWAFKIFAIANGLLVLLQFFCMPETTYYRSQAAAVDRSSADVKDDTTVEKCKPSVKLESAESSLAPHRKSCVQRLAIFGGIYPTRVSFLALVWRPVESLATPIVLWAGLVYGVAITWLVLLATSVSQLFSAPPYNFDSSQVGLTYMGPFIGAMLAALISGPLTDWLARSLSAWNRGTFEPEFRLPLVLFYAIFGSMAFFGWGISANREDPWIGPVFFFGLANFGITLGASGSIAYVVDAHRRSAETAMGGHNAFSVIITLFINDWIVARGVLSVFCTVGGVTLFTTLLTIPMYIYGKRARSWIHRCVRLDADD</sequence>
<dbReference type="Gene3D" id="1.20.1250.20">
    <property type="entry name" value="MFS general substrate transporter like domains"/>
    <property type="match status" value="1"/>
</dbReference>
<dbReference type="InterPro" id="IPR011701">
    <property type="entry name" value="MFS"/>
</dbReference>
<dbReference type="PANTHER" id="PTHR23502:SF20">
    <property type="entry name" value="TRANSPORTER, PUTATIVE (AFU_ORTHOLOGUE AFUA_6G13880)-RELATED"/>
    <property type="match status" value="1"/>
</dbReference>
<evidence type="ECO:0000256" key="5">
    <source>
        <dbReference type="SAM" id="Phobius"/>
    </source>
</evidence>
<keyword evidence="8" id="KW-1185">Reference proteome</keyword>
<evidence type="ECO:0000256" key="1">
    <source>
        <dbReference type="ARBA" id="ARBA00004141"/>
    </source>
</evidence>
<evidence type="ECO:0000256" key="2">
    <source>
        <dbReference type="ARBA" id="ARBA00022692"/>
    </source>
</evidence>